<dbReference type="Gene3D" id="3.30.428.10">
    <property type="entry name" value="HIT-like"/>
    <property type="match status" value="2"/>
</dbReference>
<evidence type="ECO:0000256" key="11">
    <source>
        <dbReference type="PROSITE-ProRule" id="PRU00464"/>
    </source>
</evidence>
<keyword evidence="14" id="KW-1185">Reference proteome</keyword>
<dbReference type="GO" id="GO:0008270">
    <property type="term" value="F:zinc ion binding"/>
    <property type="evidence" value="ECO:0007669"/>
    <property type="project" value="InterPro"/>
</dbReference>
<dbReference type="NCBIfam" id="TIGR00209">
    <property type="entry name" value="galT_1"/>
    <property type="match status" value="1"/>
</dbReference>
<keyword evidence="5 10" id="KW-0862">Zinc</keyword>
<evidence type="ECO:0000256" key="8">
    <source>
        <dbReference type="NCBIfam" id="TIGR00209"/>
    </source>
</evidence>
<dbReference type="PANTHER" id="PTHR42763">
    <property type="entry name" value="ADP-GLUCOSE PHOSPHORYLASE"/>
    <property type="match status" value="1"/>
</dbReference>
<keyword evidence="3 13" id="KW-0548">Nucleotidyltransferase</keyword>
<dbReference type="RefSeq" id="WP_190461782.1">
    <property type="nucleotide sequence ID" value="NZ_JACJPW010000004.1"/>
</dbReference>
<dbReference type="InterPro" id="IPR011146">
    <property type="entry name" value="HIT-like"/>
</dbReference>
<organism evidence="13 14">
    <name type="scientific">Aerosakkonema funiforme FACHB-1375</name>
    <dbReference type="NCBI Taxonomy" id="2949571"/>
    <lineage>
        <taxon>Bacteria</taxon>
        <taxon>Bacillati</taxon>
        <taxon>Cyanobacteriota</taxon>
        <taxon>Cyanophyceae</taxon>
        <taxon>Oscillatoriophycideae</taxon>
        <taxon>Aerosakkonematales</taxon>
        <taxon>Aerosakkonemataceae</taxon>
        <taxon>Aerosakkonema</taxon>
    </lineage>
</organism>
<reference evidence="13" key="2">
    <citation type="submission" date="2020-08" db="EMBL/GenBank/DDBJ databases">
        <authorList>
            <person name="Chen M."/>
            <person name="Teng W."/>
            <person name="Zhao L."/>
            <person name="Hu C."/>
            <person name="Zhou Y."/>
            <person name="Han B."/>
            <person name="Song L."/>
            <person name="Shu W."/>
        </authorList>
    </citation>
    <scope>NUCLEOTIDE SEQUENCE</scope>
    <source>
        <strain evidence="13">FACHB-1375</strain>
    </source>
</reference>
<evidence type="ECO:0000256" key="1">
    <source>
        <dbReference type="ARBA" id="ARBA00010951"/>
    </source>
</evidence>
<dbReference type="EMBL" id="JACJPW010000004">
    <property type="protein sequence ID" value="MBD2180012.1"/>
    <property type="molecule type" value="Genomic_DNA"/>
</dbReference>
<evidence type="ECO:0000256" key="4">
    <source>
        <dbReference type="ARBA" id="ARBA00022723"/>
    </source>
</evidence>
<feature type="active site" description="Tele-UMP-histidine intermediate" evidence="9">
    <location>
        <position position="165"/>
    </location>
</feature>
<keyword evidence="7" id="KW-0119">Carbohydrate metabolism</keyword>
<comment type="cofactor">
    <cofactor evidence="10">
        <name>Zn(2+)</name>
        <dbReference type="ChEBI" id="CHEBI:29105"/>
    </cofactor>
    <text evidence="10">Binds 1 zinc ion per subunit.</text>
</comment>
<feature type="binding site" evidence="10">
    <location>
        <position position="112"/>
    </location>
    <ligand>
        <name>Zn(2+)</name>
        <dbReference type="ChEBI" id="CHEBI:29105"/>
    </ligand>
</feature>
<dbReference type="GO" id="GO:0006012">
    <property type="term" value="P:galactose metabolic process"/>
    <property type="evidence" value="ECO:0007669"/>
    <property type="project" value="UniProtKB-UniRule"/>
</dbReference>
<evidence type="ECO:0000256" key="7">
    <source>
        <dbReference type="ARBA" id="ARBA00023277"/>
    </source>
</evidence>
<keyword evidence="6" id="KW-0299">Galactose metabolism</keyword>
<evidence type="ECO:0000256" key="10">
    <source>
        <dbReference type="PIRSR" id="PIRSR000808-3"/>
    </source>
</evidence>
<sequence>MPELRQNLITRDWVIIATERAKRPDQFAAIRTEAPPIPCYKEDCPFCFGNEHRTPEIELLCLSDDRGWRVRVVPNKYPALSCLGERVRKTEGIYRSMSGVGIHEVVIEHPRHDITIALLSIPDVANILNVYRQRYRDIRKDPRIEAIVIFKNHGQEAGTSLEHPHSQITATPIVPSQIRIRIEEAIRFFDDMGECIFCRTLAQEMEAQERIVFESKHFVAFIPYAALSPFHVWIFPRRHTSSFEDITDVEILDLAYTLKTVLAKLYYGLNNPDYNYSIRSVPTRDGQTSYFHWYIAIIPRVSKSAGFELGSGMYINTAMPEDSAQYLRDVQFVVTNEDANIIKLLTGKEK</sequence>
<comment type="similarity">
    <text evidence="1">Belongs to the galactose-1-phosphate uridylyltransferase type 1 family.</text>
</comment>
<comment type="caution">
    <text evidence="13">The sequence shown here is derived from an EMBL/GenBank/DDBJ whole genome shotgun (WGS) entry which is preliminary data.</text>
</comment>
<feature type="binding site" evidence="10">
    <location>
        <position position="163"/>
    </location>
    <ligand>
        <name>Zn(2+)</name>
        <dbReference type="ChEBI" id="CHEBI:29105"/>
    </ligand>
</feature>
<evidence type="ECO:0000256" key="5">
    <source>
        <dbReference type="ARBA" id="ARBA00022833"/>
    </source>
</evidence>
<keyword evidence="2" id="KW-0808">Transferase</keyword>
<dbReference type="EC" id="2.7.7.12" evidence="8"/>
<evidence type="ECO:0000313" key="14">
    <source>
        <dbReference type="Proteomes" id="UP000641646"/>
    </source>
</evidence>
<dbReference type="InterPro" id="IPR053177">
    <property type="entry name" value="ADP-glucose_phosphorylase"/>
</dbReference>
<feature type="binding site" evidence="10">
    <location>
        <position position="44"/>
    </location>
    <ligand>
        <name>Zn(2+)</name>
        <dbReference type="ChEBI" id="CHEBI:29105"/>
    </ligand>
</feature>
<evidence type="ECO:0000256" key="3">
    <source>
        <dbReference type="ARBA" id="ARBA00022695"/>
    </source>
</evidence>
<proteinExistence type="inferred from homology"/>
<reference evidence="13" key="1">
    <citation type="journal article" date="2015" name="ISME J.">
        <title>Draft Genome Sequence of Streptomyces incarnatus NRRL8089, which Produces the Nucleoside Antibiotic Sinefungin.</title>
        <authorList>
            <person name="Oshima K."/>
            <person name="Hattori M."/>
            <person name="Shimizu H."/>
            <person name="Fukuda K."/>
            <person name="Nemoto M."/>
            <person name="Inagaki K."/>
            <person name="Tamura T."/>
        </authorList>
    </citation>
    <scope>NUCLEOTIDE SEQUENCE</scope>
    <source>
        <strain evidence="13">FACHB-1375</strain>
    </source>
</reference>
<dbReference type="Pfam" id="PF02744">
    <property type="entry name" value="GalP_UDP_tr_C"/>
    <property type="match status" value="1"/>
</dbReference>
<dbReference type="PANTHER" id="PTHR42763:SF2">
    <property type="entry name" value="ADP-GLUCOSE PHOSPHORYLASE"/>
    <property type="match status" value="1"/>
</dbReference>
<gene>
    <name evidence="13" type="primary">galT</name>
    <name evidence="13" type="ORF">H6G03_02600</name>
</gene>
<dbReference type="InterPro" id="IPR001937">
    <property type="entry name" value="GalP_UDPtransf1"/>
</dbReference>
<dbReference type="PROSITE" id="PS51084">
    <property type="entry name" value="HIT_2"/>
    <property type="match status" value="1"/>
</dbReference>
<dbReference type="GO" id="GO:0008108">
    <property type="term" value="F:UDP-glucose:hexose-1-phosphate uridylyltransferase activity"/>
    <property type="evidence" value="ECO:0007669"/>
    <property type="project" value="UniProtKB-UniRule"/>
</dbReference>
<feature type="binding site" evidence="10">
    <location>
        <position position="47"/>
    </location>
    <ligand>
        <name>Zn(2+)</name>
        <dbReference type="ChEBI" id="CHEBI:29105"/>
    </ligand>
</feature>
<dbReference type="SUPFAM" id="SSF54197">
    <property type="entry name" value="HIT-like"/>
    <property type="match status" value="2"/>
</dbReference>
<dbReference type="InterPro" id="IPR005850">
    <property type="entry name" value="GalP_Utransf_C"/>
</dbReference>
<keyword evidence="4 10" id="KW-0479">Metal-binding</keyword>
<dbReference type="InterPro" id="IPR036265">
    <property type="entry name" value="HIT-like_sf"/>
</dbReference>
<evidence type="ECO:0000256" key="9">
    <source>
        <dbReference type="PIRSR" id="PIRSR000808-1"/>
    </source>
</evidence>
<dbReference type="PIRSF" id="PIRSF000808">
    <property type="entry name" value="GalT"/>
    <property type="match status" value="1"/>
</dbReference>
<evidence type="ECO:0000313" key="13">
    <source>
        <dbReference type="EMBL" id="MBD2180012.1"/>
    </source>
</evidence>
<dbReference type="Proteomes" id="UP000641646">
    <property type="component" value="Unassembled WGS sequence"/>
</dbReference>
<dbReference type="AlphaFoldDB" id="A0A926VBR3"/>
<evidence type="ECO:0000259" key="12">
    <source>
        <dbReference type="PROSITE" id="PS51084"/>
    </source>
</evidence>
<dbReference type="InterPro" id="IPR005849">
    <property type="entry name" value="GalP_Utransf_N"/>
</dbReference>
<dbReference type="Pfam" id="PF01087">
    <property type="entry name" value="GalP_UDP_transf"/>
    <property type="match status" value="1"/>
</dbReference>
<evidence type="ECO:0000256" key="6">
    <source>
        <dbReference type="ARBA" id="ARBA00023144"/>
    </source>
</evidence>
<name>A0A926VBR3_9CYAN</name>
<comment type="caution">
    <text evidence="11">Lacks conserved residue(s) required for the propagation of feature annotation.</text>
</comment>
<accession>A0A926VBR3</accession>
<feature type="domain" description="HIT" evidence="12">
    <location>
        <begin position="196"/>
        <end position="307"/>
    </location>
</feature>
<evidence type="ECO:0000256" key="2">
    <source>
        <dbReference type="ARBA" id="ARBA00022679"/>
    </source>
</evidence>
<protein>
    <recommendedName>
        <fullName evidence="8">Galactose-1-phosphate uridylyltransferase</fullName>
        <ecNumber evidence="8">2.7.7.12</ecNumber>
    </recommendedName>
</protein>